<organism evidence="3 4">
    <name type="scientific">Novosphingobium clariflavum</name>
    <dbReference type="NCBI Taxonomy" id="2029884"/>
    <lineage>
        <taxon>Bacteria</taxon>
        <taxon>Pseudomonadati</taxon>
        <taxon>Pseudomonadota</taxon>
        <taxon>Alphaproteobacteria</taxon>
        <taxon>Sphingomonadales</taxon>
        <taxon>Sphingomonadaceae</taxon>
        <taxon>Novosphingobium</taxon>
    </lineage>
</organism>
<evidence type="ECO:0008006" key="5">
    <source>
        <dbReference type="Google" id="ProtNLM"/>
    </source>
</evidence>
<evidence type="ECO:0000313" key="4">
    <source>
        <dbReference type="Proteomes" id="UP001589858"/>
    </source>
</evidence>
<proteinExistence type="predicted"/>
<evidence type="ECO:0000256" key="2">
    <source>
        <dbReference type="SAM" id="SignalP"/>
    </source>
</evidence>
<dbReference type="PROSITE" id="PS51257">
    <property type="entry name" value="PROKAR_LIPOPROTEIN"/>
    <property type="match status" value="1"/>
</dbReference>
<dbReference type="Proteomes" id="UP001589858">
    <property type="component" value="Unassembled WGS sequence"/>
</dbReference>
<feature type="chain" id="PRO_5047263261" description="Ankyrin repeat domain-containing protein" evidence="2">
    <location>
        <begin position="21"/>
        <end position="448"/>
    </location>
</feature>
<dbReference type="EMBL" id="JBHLTM010000006">
    <property type="protein sequence ID" value="MFC0683134.1"/>
    <property type="molecule type" value="Genomic_DNA"/>
</dbReference>
<dbReference type="SUPFAM" id="SSF48403">
    <property type="entry name" value="Ankyrin repeat"/>
    <property type="match status" value="1"/>
</dbReference>
<comment type="caution">
    <text evidence="3">The sequence shown here is derived from an EMBL/GenBank/DDBJ whole genome shotgun (WGS) entry which is preliminary data.</text>
</comment>
<feature type="region of interest" description="Disordered" evidence="1">
    <location>
        <begin position="125"/>
        <end position="152"/>
    </location>
</feature>
<evidence type="ECO:0000256" key="1">
    <source>
        <dbReference type="SAM" id="MobiDB-lite"/>
    </source>
</evidence>
<feature type="region of interest" description="Disordered" evidence="1">
    <location>
        <begin position="247"/>
        <end position="266"/>
    </location>
</feature>
<feature type="signal peptide" evidence="2">
    <location>
        <begin position="1"/>
        <end position="20"/>
    </location>
</feature>
<name>A0ABV6S1L9_9SPHN</name>
<feature type="compositionally biased region" description="Basic and acidic residues" evidence="1">
    <location>
        <begin position="247"/>
        <end position="257"/>
    </location>
</feature>
<gene>
    <name evidence="3" type="ORF">ACFFF8_00860</name>
</gene>
<dbReference type="InterPro" id="IPR036770">
    <property type="entry name" value="Ankyrin_rpt-contain_sf"/>
</dbReference>
<evidence type="ECO:0000313" key="3">
    <source>
        <dbReference type="EMBL" id="MFC0683134.1"/>
    </source>
</evidence>
<sequence>MLRRTIAASSLIIVTLAVSACSGGGSSEEETYVEESPAAEPPCADPLADPVTLERYRSADRALKAALAAGRADPIEEAQKAVALGDFRLVAAVTVEGIDTREFGALCALRGGLNPRMARVVTYYGEDGEPSPVPSLEPGDQPSDIASGTPDRAHGDGLVAFARAFNAALISDPAYPYRDVCRVLEPQDADAVGKDLGSAHGAMVRAVSEVPKRDYGFPDLGPFSIGATLADAARRGNVAAMRRMLDDEARSHKKEGSSTKPGAEVAQSSAILDAPDLFGMTPLAWAMAYRRGDAVRFLLARHASPSGAQCQALVDRDSPMQIARSMGWLGMVRRMKPMVSPEDYAALAEGPKLADGSKGSFNSELAKLGDRYGTIFNKDEMTRHSLSFKVDAMGKMASCEFTPKSVSPEFDAEICKLGRTVLEWLPGRDSEGRPQGGEGKVMIRLRGA</sequence>
<dbReference type="Gene3D" id="1.25.40.20">
    <property type="entry name" value="Ankyrin repeat-containing domain"/>
    <property type="match status" value="1"/>
</dbReference>
<accession>A0ABV6S1L9</accession>
<protein>
    <recommendedName>
        <fullName evidence="5">Ankyrin repeat domain-containing protein</fullName>
    </recommendedName>
</protein>
<dbReference type="RefSeq" id="WP_267219978.1">
    <property type="nucleotide sequence ID" value="NZ_JAPCWC010000005.1"/>
</dbReference>
<keyword evidence="2" id="KW-0732">Signal</keyword>
<reference evidence="3 4" key="1">
    <citation type="submission" date="2024-09" db="EMBL/GenBank/DDBJ databases">
        <authorList>
            <person name="Sun Q."/>
            <person name="Mori K."/>
        </authorList>
    </citation>
    <scope>NUCLEOTIDE SEQUENCE [LARGE SCALE GENOMIC DNA]</scope>
    <source>
        <strain evidence="3 4">CICC 11035S</strain>
    </source>
</reference>
<keyword evidence="4" id="KW-1185">Reference proteome</keyword>